<keyword evidence="1" id="KW-1133">Transmembrane helix</keyword>
<evidence type="ECO:0000256" key="1">
    <source>
        <dbReference type="SAM" id="Phobius"/>
    </source>
</evidence>
<dbReference type="Proteomes" id="UP000663879">
    <property type="component" value="Unassembled WGS sequence"/>
</dbReference>
<proteinExistence type="predicted"/>
<dbReference type="AlphaFoldDB" id="A0A813M4G4"/>
<feature type="transmembrane region" description="Helical" evidence="1">
    <location>
        <begin position="12"/>
        <end position="29"/>
    </location>
</feature>
<evidence type="ECO:0000313" key="3">
    <source>
        <dbReference type="Proteomes" id="UP000663879"/>
    </source>
</evidence>
<gene>
    <name evidence="2" type="ORF">OXX778_LOCUS1188</name>
</gene>
<comment type="caution">
    <text evidence="2">The sequence shown here is derived from an EMBL/GenBank/DDBJ whole genome shotgun (WGS) entry which is preliminary data.</text>
</comment>
<keyword evidence="1" id="KW-0472">Membrane</keyword>
<sequence length="156" mass="18785">MLNFKFIQKENGYVKIIYLYVTILLYHAFNCPAEVRITRKKRENNQYVTKCNLKHENHQISNELYLHHHSQRKLTEQEAQEAYDMYKINGNVKLIIQTMSAKNVFNIKTCLEPKKEIDRMPNLINDRIKLDNQDNFIFGENMEESKIYSKIYIKYT</sequence>
<organism evidence="2 3">
    <name type="scientific">Brachionus calyciflorus</name>
    <dbReference type="NCBI Taxonomy" id="104777"/>
    <lineage>
        <taxon>Eukaryota</taxon>
        <taxon>Metazoa</taxon>
        <taxon>Spiralia</taxon>
        <taxon>Gnathifera</taxon>
        <taxon>Rotifera</taxon>
        <taxon>Eurotatoria</taxon>
        <taxon>Monogononta</taxon>
        <taxon>Pseudotrocha</taxon>
        <taxon>Ploima</taxon>
        <taxon>Brachionidae</taxon>
        <taxon>Brachionus</taxon>
    </lineage>
</organism>
<dbReference type="OrthoDB" id="10476345at2759"/>
<name>A0A813M4G4_9BILA</name>
<keyword evidence="3" id="KW-1185">Reference proteome</keyword>
<protein>
    <submittedName>
        <fullName evidence="2">Uncharacterized protein</fullName>
    </submittedName>
</protein>
<evidence type="ECO:0000313" key="2">
    <source>
        <dbReference type="EMBL" id="CAF0712250.1"/>
    </source>
</evidence>
<dbReference type="EMBL" id="CAJNOC010000072">
    <property type="protein sequence ID" value="CAF0712250.1"/>
    <property type="molecule type" value="Genomic_DNA"/>
</dbReference>
<reference evidence="2" key="1">
    <citation type="submission" date="2021-02" db="EMBL/GenBank/DDBJ databases">
        <authorList>
            <person name="Nowell W R."/>
        </authorList>
    </citation>
    <scope>NUCLEOTIDE SEQUENCE</scope>
    <source>
        <strain evidence="2">Ploen Becks lab</strain>
    </source>
</reference>
<keyword evidence="1" id="KW-0812">Transmembrane</keyword>
<accession>A0A813M4G4</accession>